<comment type="cofactor">
    <cofactor evidence="14">
        <name>[2Fe-2S] cluster</name>
        <dbReference type="ChEBI" id="CHEBI:190135"/>
    </cofactor>
    <text evidence="14">Binds 1 [2Fe-2S] cluster per subunit.</text>
</comment>
<keyword evidence="14" id="KW-0997">Cell inner membrane</keyword>
<evidence type="ECO:0000256" key="11">
    <source>
        <dbReference type="ARBA" id="ARBA00023136"/>
    </source>
</evidence>
<dbReference type="eggNOG" id="COG0723">
    <property type="taxonomic scope" value="Bacteria"/>
</dbReference>
<keyword evidence="8 14" id="KW-1133">Transmembrane helix</keyword>
<keyword evidence="4 14" id="KW-0001">2Fe-2S</keyword>
<dbReference type="GO" id="GO:0046872">
    <property type="term" value="F:metal ion binding"/>
    <property type="evidence" value="ECO:0007669"/>
    <property type="project" value="UniProtKB-KW"/>
</dbReference>
<feature type="transmembrane region" description="Helical" evidence="14">
    <location>
        <begin position="16"/>
        <end position="37"/>
    </location>
</feature>
<keyword evidence="17" id="KW-1185">Reference proteome</keyword>
<evidence type="ECO:0000256" key="9">
    <source>
        <dbReference type="ARBA" id="ARBA00023004"/>
    </source>
</evidence>
<evidence type="ECO:0000256" key="14">
    <source>
        <dbReference type="HAMAP-Rule" id="MF_01335"/>
    </source>
</evidence>
<evidence type="ECO:0000256" key="6">
    <source>
        <dbReference type="ARBA" id="ARBA00022967"/>
    </source>
</evidence>
<dbReference type="GO" id="GO:0004497">
    <property type="term" value="F:monooxygenase activity"/>
    <property type="evidence" value="ECO:0007669"/>
    <property type="project" value="UniProtKB-ARBA"/>
</dbReference>
<keyword evidence="12" id="KW-1015">Disulfide bond</keyword>
<evidence type="ECO:0000256" key="13">
    <source>
        <dbReference type="ARBA" id="ARBA00047828"/>
    </source>
</evidence>
<evidence type="ECO:0000313" key="17">
    <source>
        <dbReference type="Proteomes" id="UP000017396"/>
    </source>
</evidence>
<evidence type="ECO:0000256" key="1">
    <source>
        <dbReference type="ARBA" id="ARBA00004167"/>
    </source>
</evidence>
<dbReference type="GO" id="GO:0009496">
    <property type="term" value="F:plastoquinol--plastocyanin reductase activity"/>
    <property type="evidence" value="ECO:0007669"/>
    <property type="project" value="UniProtKB-UniRule"/>
</dbReference>
<comment type="subunit">
    <text evidence="14">The 4 large subunits of the cytochrome b6-f complex are cytochrome b6, subunit IV (17 kDa polypeptide, PetD), cytochrome f and the Rieske protein, while the 4 small subunits are PetG, PetL, PetM and PetN. The complex functions as a dimer.</text>
</comment>
<dbReference type="HOGENOM" id="CLU_055690_8_0_3"/>
<comment type="function">
    <text evidence="14">Component of the cytochrome b6-f complex, which mediates electron transfer between photosystem II (PSII) and photosystem I (PSI), cyclic electron flow around PSI, and state transitions.</text>
</comment>
<proteinExistence type="inferred from homology"/>
<dbReference type="NCBIfam" id="NF010001">
    <property type="entry name" value="PRK13474.1"/>
    <property type="match status" value="1"/>
</dbReference>
<dbReference type="Gene3D" id="1.20.5.700">
    <property type="entry name" value="Single helix bin"/>
    <property type="match status" value="1"/>
</dbReference>
<keyword evidence="10 14" id="KW-0411">Iron-sulfur</keyword>
<dbReference type="Gene3D" id="2.102.10.10">
    <property type="entry name" value="Rieske [2Fe-2S] iron-sulphur domain"/>
    <property type="match status" value="1"/>
</dbReference>
<dbReference type="AlphaFoldDB" id="U5QFU1"/>
<keyword evidence="7 14" id="KW-0249">Electron transport</keyword>
<accession>U5QFU1</accession>
<dbReference type="Pfam" id="PF25471">
    <property type="entry name" value="TM_PetC"/>
    <property type="match status" value="1"/>
</dbReference>
<dbReference type="EMBL" id="CP003587">
    <property type="protein sequence ID" value="AGY56560.1"/>
    <property type="molecule type" value="Genomic_DNA"/>
</dbReference>
<dbReference type="HAMAP" id="MF_01335">
    <property type="entry name" value="Cytb6_f_Rieske"/>
    <property type="match status" value="1"/>
</dbReference>
<sequence>MSESAAQEISMGRRQLLSYVTGGAIAATTLAALYPVVQYFLPPSSSGGGGGATAKDRAGKDIAVDKLLADSAPIDRVISLGIDVNGGDATYIVINDKQIANYGINAVCTHLGCVVPWDTGAQLFKCPCHGSQYNADGSLHRGPAPMPLALVKAAVQDNHVVFSPWTEQDFRCSDLWCNKDPYWKK</sequence>
<keyword evidence="5 14" id="KW-0479">Metal-binding</keyword>
<evidence type="ECO:0000256" key="10">
    <source>
        <dbReference type="ARBA" id="ARBA00023014"/>
    </source>
</evidence>
<dbReference type="GO" id="GO:0005886">
    <property type="term" value="C:plasma membrane"/>
    <property type="evidence" value="ECO:0007669"/>
    <property type="project" value="UniProtKB-SubCell"/>
</dbReference>
<protein>
    <recommendedName>
        <fullName evidence="14">Cytochrome b6-f complex iron-sulfur subunit</fullName>
        <ecNumber evidence="14">7.1.1.6</ecNumber>
    </recommendedName>
    <alternativeName>
        <fullName evidence="14">Plastohydroquinone:plastocyanin oxidoreductase iron-sulfur protein</fullName>
        <shortName evidence="14">ISP</shortName>
        <shortName evidence="14">RISP</shortName>
    </alternativeName>
    <alternativeName>
        <fullName evidence="14">Rieske iron-sulfur protein</fullName>
    </alternativeName>
</protein>
<keyword evidence="16" id="KW-0560">Oxidoreductase</keyword>
<comment type="subcellular location">
    <subcellularLocation>
        <location evidence="14">Cell inner membrane</location>
        <topology evidence="14">Single-pass membrane protein</topology>
    </subcellularLocation>
    <subcellularLocation>
        <location evidence="1">Membrane</location>
        <topology evidence="1">Single-pass membrane protein</topology>
    </subcellularLocation>
    <text evidence="14">The transmembrane helix obliquely spans the membrane in one monomer, and its extrinsic C-terminal domain is part of the other monomer.</text>
</comment>
<evidence type="ECO:0000259" key="15">
    <source>
        <dbReference type="PROSITE" id="PS51296"/>
    </source>
</evidence>
<dbReference type="PRINTS" id="PR00162">
    <property type="entry name" value="RIESKE"/>
</dbReference>
<dbReference type="GO" id="GO:0016705">
    <property type="term" value="F:oxidoreductase activity, acting on paired donors, with incorporation or reduction of molecular oxygen"/>
    <property type="evidence" value="ECO:0007669"/>
    <property type="project" value="UniProtKB-ARBA"/>
</dbReference>
<dbReference type="PROSITE" id="PS51296">
    <property type="entry name" value="RIESKE"/>
    <property type="match status" value="1"/>
</dbReference>
<evidence type="ECO:0000256" key="3">
    <source>
        <dbReference type="ARBA" id="ARBA00022692"/>
    </source>
</evidence>
<dbReference type="OrthoDB" id="9767869at2"/>
<reference evidence="16 17" key="1">
    <citation type="journal article" date="2013" name="PLoS ONE">
        <title>Cultivation and Complete Genome Sequencing of Gloeobacter kilaueensis sp. nov., from a Lava Cave in Kilauea Caldera, Hawai'i.</title>
        <authorList>
            <person name="Saw J.H."/>
            <person name="Schatz M."/>
            <person name="Brown M.V."/>
            <person name="Kunkel D.D."/>
            <person name="Foster J.S."/>
            <person name="Shick H."/>
            <person name="Christensen S."/>
            <person name="Hou S."/>
            <person name="Wan X."/>
            <person name="Donachie S.P."/>
        </authorList>
    </citation>
    <scope>NUCLEOTIDE SEQUENCE [LARGE SCALE GENOMIC DNA]</scope>
    <source>
        <strain evidence="17">JS</strain>
    </source>
</reference>
<dbReference type="EC" id="7.1.1.6" evidence="14"/>
<dbReference type="InterPro" id="IPR005805">
    <property type="entry name" value="Rieske_Fe-S_prot_C"/>
</dbReference>
<dbReference type="InterPro" id="IPR023960">
    <property type="entry name" value="Cyt_b6_f_Rieske"/>
</dbReference>
<comment type="miscellaneous">
    <text evidence="14">The Rieske iron-sulfur protein is a high potential 2Fe-2S protein.</text>
</comment>
<dbReference type="InterPro" id="IPR017941">
    <property type="entry name" value="Rieske_2Fe-2S"/>
</dbReference>
<dbReference type="KEGG" id="glj:GKIL_0313"/>
<dbReference type="InterPro" id="IPR057415">
    <property type="entry name" value="TM_PetC"/>
</dbReference>
<keyword evidence="2 14" id="KW-0813">Transport</keyword>
<dbReference type="Pfam" id="PF00355">
    <property type="entry name" value="Rieske"/>
    <property type="match status" value="1"/>
</dbReference>
<dbReference type="PANTHER" id="PTHR10134">
    <property type="entry name" value="CYTOCHROME B-C1 COMPLEX SUBUNIT RIESKE, MITOCHONDRIAL"/>
    <property type="match status" value="1"/>
</dbReference>
<comment type="catalytic activity">
    <reaction evidence="13 14">
        <text>2 oxidized [plastocyanin] + a plastoquinol + 2 H(+)(in) = 2 reduced [plastocyanin] + a plastoquinone + 4 H(+)(out)</text>
        <dbReference type="Rhea" id="RHEA:22148"/>
        <dbReference type="Rhea" id="RHEA-COMP:9561"/>
        <dbReference type="Rhea" id="RHEA-COMP:9562"/>
        <dbReference type="Rhea" id="RHEA-COMP:10039"/>
        <dbReference type="Rhea" id="RHEA-COMP:10040"/>
        <dbReference type="ChEBI" id="CHEBI:15378"/>
        <dbReference type="ChEBI" id="CHEBI:17757"/>
        <dbReference type="ChEBI" id="CHEBI:29036"/>
        <dbReference type="ChEBI" id="CHEBI:49552"/>
        <dbReference type="ChEBI" id="CHEBI:62192"/>
        <dbReference type="EC" id="7.1.1.6"/>
    </reaction>
</comment>
<evidence type="ECO:0000256" key="5">
    <source>
        <dbReference type="ARBA" id="ARBA00022723"/>
    </source>
</evidence>
<dbReference type="InterPro" id="IPR014349">
    <property type="entry name" value="Rieske_Fe-S_prot"/>
</dbReference>
<dbReference type="Proteomes" id="UP000017396">
    <property type="component" value="Chromosome"/>
</dbReference>
<dbReference type="GO" id="GO:0015979">
    <property type="term" value="P:photosynthesis"/>
    <property type="evidence" value="ECO:0007669"/>
    <property type="project" value="UniProtKB-UniRule"/>
</dbReference>
<dbReference type="InterPro" id="IPR036922">
    <property type="entry name" value="Rieske_2Fe-2S_sf"/>
</dbReference>
<comment type="similarity">
    <text evidence="14">Belongs to the Rieske iron-sulfur protein family.</text>
</comment>
<evidence type="ECO:0000313" key="16">
    <source>
        <dbReference type="EMBL" id="AGY56560.1"/>
    </source>
</evidence>
<evidence type="ECO:0000256" key="8">
    <source>
        <dbReference type="ARBA" id="ARBA00022989"/>
    </source>
</evidence>
<dbReference type="GO" id="GO:0051537">
    <property type="term" value="F:2 iron, 2 sulfur cluster binding"/>
    <property type="evidence" value="ECO:0007669"/>
    <property type="project" value="UniProtKB-KW"/>
</dbReference>
<keyword evidence="9 14" id="KW-0408">Iron</keyword>
<keyword evidence="11 14" id="KW-0472">Membrane</keyword>
<dbReference type="PATRIC" id="fig|1183438.3.peg.316"/>
<dbReference type="RefSeq" id="WP_023171573.1">
    <property type="nucleotide sequence ID" value="NC_022600.1"/>
</dbReference>
<keyword evidence="3 14" id="KW-0812">Transmembrane</keyword>
<dbReference type="SUPFAM" id="SSF50022">
    <property type="entry name" value="ISP domain"/>
    <property type="match status" value="1"/>
</dbReference>
<evidence type="ECO:0000256" key="4">
    <source>
        <dbReference type="ARBA" id="ARBA00022714"/>
    </source>
</evidence>
<organism evidence="16 17">
    <name type="scientific">Gloeobacter kilaueensis (strain ATCC BAA-2537 / CCAP 1431/1 / ULC 316 / JS1)</name>
    <dbReference type="NCBI Taxonomy" id="1183438"/>
    <lineage>
        <taxon>Bacteria</taxon>
        <taxon>Bacillati</taxon>
        <taxon>Cyanobacteriota</taxon>
        <taxon>Cyanophyceae</taxon>
        <taxon>Gloeobacterales</taxon>
        <taxon>Gloeobacteraceae</taxon>
        <taxon>Gloeobacter</taxon>
    </lineage>
</organism>
<keyword evidence="14" id="KW-1003">Cell membrane</keyword>
<dbReference type="STRING" id="1183438.GKIL_0313"/>
<name>U5QFU1_GLOK1</name>
<feature type="domain" description="Rieske" evidence="15">
    <location>
        <begin position="66"/>
        <end position="162"/>
    </location>
</feature>
<evidence type="ECO:0000256" key="7">
    <source>
        <dbReference type="ARBA" id="ARBA00022982"/>
    </source>
</evidence>
<evidence type="ECO:0000256" key="2">
    <source>
        <dbReference type="ARBA" id="ARBA00022448"/>
    </source>
</evidence>
<gene>
    <name evidence="14 16" type="primary">petC</name>
    <name evidence="16" type="ORF">GKIL_0313</name>
</gene>
<keyword evidence="6 14" id="KW-1278">Translocase</keyword>
<evidence type="ECO:0000256" key="12">
    <source>
        <dbReference type="ARBA" id="ARBA00023157"/>
    </source>
</evidence>